<name>A0ABS9SGG1_9BACT</name>
<keyword evidence="2 5" id="KW-0812">Transmembrane</keyword>
<feature type="transmembrane region" description="Helical" evidence="5">
    <location>
        <begin position="138"/>
        <end position="154"/>
    </location>
</feature>
<evidence type="ECO:0000256" key="4">
    <source>
        <dbReference type="ARBA" id="ARBA00023136"/>
    </source>
</evidence>
<dbReference type="EMBL" id="JAKWBL010000001">
    <property type="protein sequence ID" value="MCH5597244.1"/>
    <property type="molecule type" value="Genomic_DNA"/>
</dbReference>
<evidence type="ECO:0000256" key="2">
    <source>
        <dbReference type="ARBA" id="ARBA00022692"/>
    </source>
</evidence>
<protein>
    <submittedName>
        <fullName evidence="6">VIT1/CCC1 transporter family protein</fullName>
    </submittedName>
</protein>
<evidence type="ECO:0000313" key="6">
    <source>
        <dbReference type="EMBL" id="MCH5597244.1"/>
    </source>
</evidence>
<evidence type="ECO:0000256" key="5">
    <source>
        <dbReference type="SAM" id="Phobius"/>
    </source>
</evidence>
<evidence type="ECO:0000256" key="1">
    <source>
        <dbReference type="ARBA" id="ARBA00004127"/>
    </source>
</evidence>
<keyword evidence="4 5" id="KW-0472">Membrane</keyword>
<dbReference type="InterPro" id="IPR008217">
    <property type="entry name" value="Ccc1_fam"/>
</dbReference>
<gene>
    <name evidence="6" type="ORF">MKP09_04670</name>
</gene>
<reference evidence="6 7" key="1">
    <citation type="submission" date="2022-02" db="EMBL/GenBank/DDBJ databases">
        <authorList>
            <person name="Min J."/>
        </authorList>
    </citation>
    <scope>NUCLEOTIDE SEQUENCE [LARGE SCALE GENOMIC DNA]</scope>
    <source>
        <strain evidence="6 7">GR10-1</strain>
    </source>
</reference>
<comment type="subcellular location">
    <subcellularLocation>
        <location evidence="1">Endomembrane system</location>
        <topology evidence="1">Multi-pass membrane protein</topology>
    </subcellularLocation>
</comment>
<keyword evidence="7" id="KW-1185">Reference proteome</keyword>
<evidence type="ECO:0000313" key="7">
    <source>
        <dbReference type="Proteomes" id="UP001202248"/>
    </source>
</evidence>
<feature type="transmembrane region" description="Helical" evidence="5">
    <location>
        <begin position="114"/>
        <end position="132"/>
    </location>
</feature>
<dbReference type="Proteomes" id="UP001202248">
    <property type="component" value="Unassembled WGS sequence"/>
</dbReference>
<feature type="transmembrane region" description="Helical" evidence="5">
    <location>
        <begin position="166"/>
        <end position="185"/>
    </location>
</feature>
<dbReference type="Pfam" id="PF01988">
    <property type="entry name" value="VIT1"/>
    <property type="match status" value="1"/>
</dbReference>
<organism evidence="6 7">
    <name type="scientific">Niabella ginsengisoli</name>
    <dbReference type="NCBI Taxonomy" id="522298"/>
    <lineage>
        <taxon>Bacteria</taxon>
        <taxon>Pseudomonadati</taxon>
        <taxon>Bacteroidota</taxon>
        <taxon>Chitinophagia</taxon>
        <taxon>Chitinophagales</taxon>
        <taxon>Chitinophagaceae</taxon>
        <taxon>Niabella</taxon>
    </lineage>
</organism>
<keyword evidence="3 5" id="KW-1133">Transmembrane helix</keyword>
<evidence type="ECO:0000256" key="3">
    <source>
        <dbReference type="ARBA" id="ARBA00022989"/>
    </source>
</evidence>
<dbReference type="RefSeq" id="WP_240826642.1">
    <property type="nucleotide sequence ID" value="NZ_JAKWBL010000001.1"/>
</dbReference>
<accession>A0ABS9SGG1</accession>
<feature type="transmembrane region" description="Helical" evidence="5">
    <location>
        <begin position="32"/>
        <end position="50"/>
    </location>
</feature>
<sequence length="188" mass="20752">MIGAIEGLIVTLALFCFLLAKGIDQQHIYIYVGIAVLFIATLLALGAYYTRKGELESSSGESKILKIYQALDIDEKLKEAMVADTVQENQTWEKEWQESNNATSSLMPLHYARSMFSGFILGGIVILINNYFLQLPDYAAFLIPFLLLAFLGYNKYKLSNQKPVNGLLLISLSGMAAAVAAYYAGGLF</sequence>
<proteinExistence type="predicted"/>
<comment type="caution">
    <text evidence="6">The sequence shown here is derived from an EMBL/GenBank/DDBJ whole genome shotgun (WGS) entry which is preliminary data.</text>
</comment>